<dbReference type="GO" id="GO:0016020">
    <property type="term" value="C:membrane"/>
    <property type="evidence" value="ECO:0007669"/>
    <property type="project" value="TreeGrafter"/>
</dbReference>
<dbReference type="GO" id="GO:1902936">
    <property type="term" value="F:phosphatidylinositol bisphosphate binding"/>
    <property type="evidence" value="ECO:0007669"/>
    <property type="project" value="TreeGrafter"/>
</dbReference>
<dbReference type="Pfam" id="PF00650">
    <property type="entry name" value="CRAL_TRIO"/>
    <property type="match status" value="1"/>
</dbReference>
<evidence type="ECO:0000256" key="1">
    <source>
        <dbReference type="SAM" id="MobiDB-lite"/>
    </source>
</evidence>
<reference evidence="3" key="1">
    <citation type="submission" date="2021-01" db="EMBL/GenBank/DDBJ databases">
        <authorList>
            <person name="Corre E."/>
            <person name="Pelletier E."/>
            <person name="Niang G."/>
            <person name="Scheremetjew M."/>
            <person name="Finn R."/>
            <person name="Kale V."/>
            <person name="Holt S."/>
            <person name="Cochrane G."/>
            <person name="Meng A."/>
            <person name="Brown T."/>
            <person name="Cohen L."/>
        </authorList>
    </citation>
    <scope>NUCLEOTIDE SEQUENCE</scope>
    <source>
        <strain evidence="3">CCMP722</strain>
    </source>
</reference>
<feature type="compositionally biased region" description="Basic and acidic residues" evidence="1">
    <location>
        <begin position="228"/>
        <end position="250"/>
    </location>
</feature>
<evidence type="ECO:0000259" key="2">
    <source>
        <dbReference type="PROSITE" id="PS50191"/>
    </source>
</evidence>
<feature type="compositionally biased region" description="Basic and acidic residues" evidence="1">
    <location>
        <begin position="274"/>
        <end position="284"/>
    </location>
</feature>
<feature type="compositionally biased region" description="Polar residues" evidence="1">
    <location>
        <begin position="216"/>
        <end position="227"/>
    </location>
</feature>
<dbReference type="PANTHER" id="PTHR10174">
    <property type="entry name" value="ALPHA-TOCOPHEROL TRANSFER PROTEIN-RELATED"/>
    <property type="match status" value="1"/>
</dbReference>
<feature type="domain" description="CRAL-TRIO" evidence="2">
    <location>
        <begin position="1"/>
        <end position="61"/>
    </location>
</feature>
<evidence type="ECO:0000313" key="3">
    <source>
        <dbReference type="EMBL" id="CAD8688390.1"/>
    </source>
</evidence>
<name>A0A7S0WWE4_9CHLO</name>
<dbReference type="AlphaFoldDB" id="A0A7S0WWE4"/>
<proteinExistence type="predicted"/>
<organism evidence="3">
    <name type="scientific">Pyramimonas obovata</name>
    <dbReference type="NCBI Taxonomy" id="1411642"/>
    <lineage>
        <taxon>Eukaryota</taxon>
        <taxon>Viridiplantae</taxon>
        <taxon>Chlorophyta</taxon>
        <taxon>Pyramimonadophyceae</taxon>
        <taxon>Pyramimonadales</taxon>
        <taxon>Pyramimonadaceae</taxon>
        <taxon>Pyramimonas</taxon>
        <taxon>Pyramimonas incertae sedis</taxon>
    </lineage>
</organism>
<dbReference type="EMBL" id="HBFA01037193">
    <property type="protein sequence ID" value="CAD8688390.1"/>
    <property type="molecule type" value="Transcribed_RNA"/>
</dbReference>
<dbReference type="PROSITE" id="PS50191">
    <property type="entry name" value="CRAL_TRIO"/>
    <property type="match status" value="1"/>
</dbReference>
<feature type="region of interest" description="Disordered" evidence="1">
    <location>
        <begin position="135"/>
        <end position="181"/>
    </location>
</feature>
<dbReference type="Gene3D" id="3.40.525.10">
    <property type="entry name" value="CRAL-TRIO lipid binding domain"/>
    <property type="match status" value="1"/>
</dbReference>
<dbReference type="SUPFAM" id="SSF52087">
    <property type="entry name" value="CRAL/TRIO domain"/>
    <property type="match status" value="1"/>
</dbReference>
<dbReference type="PANTHER" id="PTHR10174:SF208">
    <property type="entry name" value="CRAL-TRIO DOMAIN-CONTAINING PROTEIN DDB_G0278031"/>
    <property type="match status" value="1"/>
</dbReference>
<sequence>MKAVYIVNAPGYFSSAFKLIKKFLDPRTQKKIQVCKTKTLDTVLDLNIVPSNVGGLGSNSILSQPTGELSAAHVKQDHEQARYVRAEQNGNPIVGPNMFSIMLGEGTPVYAERTKADLEHHDEMMTKLDRLSIDSFDNNRSRNSSKKVSTEVSGMELSEERGEPGSQGGMGSSKGHSPNPTFKTEGVWKVYEGFDAQVVDALATIDRALERVQQLQRGSRRQSNISHTDGEVHTNGLTDHDRPKSSDYDRFNMAPPRSGGLFENPATIPELDEELHTSHAGPDRKSRKKGLFACCFSGSQ</sequence>
<dbReference type="InterPro" id="IPR036865">
    <property type="entry name" value="CRAL-TRIO_dom_sf"/>
</dbReference>
<protein>
    <recommendedName>
        <fullName evidence="2">CRAL-TRIO domain-containing protein</fullName>
    </recommendedName>
</protein>
<dbReference type="InterPro" id="IPR001251">
    <property type="entry name" value="CRAL-TRIO_dom"/>
</dbReference>
<gene>
    <name evidence="3" type="ORF">POBO1169_LOCUS18611</name>
</gene>
<dbReference type="CDD" id="cd00170">
    <property type="entry name" value="SEC14"/>
    <property type="match status" value="1"/>
</dbReference>
<feature type="region of interest" description="Disordered" evidence="1">
    <location>
        <begin position="216"/>
        <end position="288"/>
    </location>
</feature>
<accession>A0A7S0WWE4</accession>